<keyword evidence="1" id="KW-1133">Transmembrane helix</keyword>
<accession>A0A4Z0FEP8</accession>
<protein>
    <submittedName>
        <fullName evidence="2">DUF2333 family protein</fullName>
    </submittedName>
</protein>
<proteinExistence type="predicted"/>
<keyword evidence="1" id="KW-0472">Membrane</keyword>
<comment type="caution">
    <text evidence="2">The sequence shown here is derived from an EMBL/GenBank/DDBJ whole genome shotgun (WGS) entry which is preliminary data.</text>
</comment>
<dbReference type="AlphaFoldDB" id="A0A4Z0FEP8"/>
<sequence length="334" mass="37254">MTPDPASNLPSPTPRHRLAVRFAGVLVVLLVALWILGWFWSREPKVPATAPAAPQAIIGDTTTTALIDVASTLLDKPGGYLSNDILPPGIWLDNIPNWEYGVLVQIRDLARVLRNDFSRSQSHSLEDPDLAIAEPQFNFDSESWLFPPSEGEYRQGIRALERYRTRLVDSEQPDAQFYARTDNLRNYLAIVEKRLGDLSERLSASSGVVRVNTDLAGDSEARRSTDRPAEQFIQTPWMQIDDVFYEARGASWALLQFLRAAETDFAAVLARKNAQQSMRQIIRELEEALQPLESPMVLNGSGYGLLANHSLVMSSYLSRAHGGIIDLRELLAQG</sequence>
<reference evidence="2 3" key="1">
    <citation type="journal article" date="2019" name="ISME J.">
        <title>Candidatus Macondimonas diazotrophica, a novel gammaproteobacterial genus dominating crude-oil-contaminated coastal sediments.</title>
        <authorList>
            <person name="Karthikeyan S."/>
            <person name="Konstantinidis K."/>
        </authorList>
    </citation>
    <scope>NUCLEOTIDE SEQUENCE [LARGE SCALE GENOMIC DNA]</scope>
    <source>
        <strain evidence="2 3">KTK01</strain>
    </source>
</reference>
<name>A0A4Z0FEP8_9GAMM</name>
<evidence type="ECO:0000313" key="3">
    <source>
        <dbReference type="Proteomes" id="UP000297890"/>
    </source>
</evidence>
<dbReference type="Proteomes" id="UP000297890">
    <property type="component" value="Unassembled WGS sequence"/>
</dbReference>
<dbReference type="PIRSF" id="PIRSF029693">
    <property type="entry name" value="UCP029693"/>
    <property type="match status" value="1"/>
</dbReference>
<dbReference type="Pfam" id="PF10095">
    <property type="entry name" value="DUF2333"/>
    <property type="match status" value="1"/>
</dbReference>
<evidence type="ECO:0000256" key="1">
    <source>
        <dbReference type="SAM" id="Phobius"/>
    </source>
</evidence>
<dbReference type="InterPro" id="IPR016936">
    <property type="entry name" value="UCP029693"/>
</dbReference>
<gene>
    <name evidence="2" type="ORF">E4680_01040</name>
</gene>
<dbReference type="EMBL" id="SRIO01000001">
    <property type="protein sequence ID" value="TFZ84152.1"/>
    <property type="molecule type" value="Genomic_DNA"/>
</dbReference>
<organism evidence="2 3">
    <name type="scientific">Candidatus Macondimonas diazotrophica</name>
    <dbReference type="NCBI Taxonomy" id="2305248"/>
    <lineage>
        <taxon>Bacteria</taxon>
        <taxon>Pseudomonadati</taxon>
        <taxon>Pseudomonadota</taxon>
        <taxon>Gammaproteobacteria</taxon>
        <taxon>Chromatiales</taxon>
        <taxon>Ectothiorhodospiraceae</taxon>
        <taxon>Candidatus Macondimonas</taxon>
    </lineage>
</organism>
<keyword evidence="3" id="KW-1185">Reference proteome</keyword>
<dbReference type="RefSeq" id="WP_135280512.1">
    <property type="nucleotide sequence ID" value="NZ_SRIO01000001.1"/>
</dbReference>
<keyword evidence="1" id="KW-0812">Transmembrane</keyword>
<feature type="transmembrane region" description="Helical" evidence="1">
    <location>
        <begin position="18"/>
        <end position="40"/>
    </location>
</feature>
<dbReference type="OrthoDB" id="5821246at2"/>
<evidence type="ECO:0000313" key="2">
    <source>
        <dbReference type="EMBL" id="TFZ84152.1"/>
    </source>
</evidence>